<evidence type="ECO:0000256" key="2">
    <source>
        <dbReference type="ARBA" id="ARBA00022692"/>
    </source>
</evidence>
<dbReference type="PANTHER" id="PTHR24365">
    <property type="entry name" value="TOLL-LIKE RECEPTOR"/>
    <property type="match status" value="1"/>
</dbReference>
<dbReference type="GO" id="GO:0005886">
    <property type="term" value="C:plasma membrane"/>
    <property type="evidence" value="ECO:0007669"/>
    <property type="project" value="TreeGrafter"/>
</dbReference>
<dbReference type="InterPro" id="IPR032675">
    <property type="entry name" value="LRR_dom_sf"/>
</dbReference>
<evidence type="ECO:0000313" key="6">
    <source>
        <dbReference type="EMBL" id="CAF0874184.1"/>
    </source>
</evidence>
<keyword evidence="3" id="KW-0732">Signal</keyword>
<organism evidence="6 7">
    <name type="scientific">Brachionus calyciflorus</name>
    <dbReference type="NCBI Taxonomy" id="104777"/>
    <lineage>
        <taxon>Eukaryota</taxon>
        <taxon>Metazoa</taxon>
        <taxon>Spiralia</taxon>
        <taxon>Gnathifera</taxon>
        <taxon>Rotifera</taxon>
        <taxon>Eurotatoria</taxon>
        <taxon>Monogononta</taxon>
        <taxon>Pseudotrocha</taxon>
        <taxon>Ploima</taxon>
        <taxon>Brachionidae</taxon>
        <taxon>Brachionus</taxon>
    </lineage>
</organism>
<sequence>MNHINLIVSYYDELINQIDESTEIVLSKSDNAFHDTINTKRNNLINCVKKHLNDSLQYYESIKNQMNNNKDNKEEIFSQIFKTRFCFFIPSIKKADFLPTKEIGKLVITNQYLPMENTFDQLDNLINLDQIEELDIAFDGIEELYSEWFEKFQSIKKLFVGGDSLKLLKKNNFNNLQNIESIYFCNAPLEYIDEYTFEGLNTLKYLSFTWGCLDKSDSKIVLKKPENLESINFLKNKLNSFTKETLEYENLKILILNENNLKLIDKDAFSNLKNLEIIYIINNGASIQIDPSAFEGLDKLEVLDLKNSEIFSIDHLNLRDLTNLNVLGLSNNFLKNINLEVINRFIDLEVLDLIGNPELEVDIDSINLHNLRCLLLEKTRLKNLDKFPKLQVLEINNLISLDSDCFNFKNSIDYLKLGIAKIDVNSINLSHFNGLQNMVFIELNSENSNILNSKNLERFSSIFSSLIELDKCETQTDIGPVCKINARNSISKKNFMNEILNISTQVKQFFSDNDYF</sequence>
<dbReference type="Pfam" id="PF13855">
    <property type="entry name" value="LRR_8"/>
    <property type="match status" value="1"/>
</dbReference>
<dbReference type="AlphaFoldDB" id="A0A813XJR6"/>
<evidence type="ECO:0000256" key="1">
    <source>
        <dbReference type="ARBA" id="ARBA00004167"/>
    </source>
</evidence>
<dbReference type="InterPro" id="IPR001611">
    <property type="entry name" value="Leu-rich_rpt"/>
</dbReference>
<dbReference type="GO" id="GO:0038023">
    <property type="term" value="F:signaling receptor activity"/>
    <property type="evidence" value="ECO:0007669"/>
    <property type="project" value="TreeGrafter"/>
</dbReference>
<dbReference type="Gene3D" id="3.80.10.10">
    <property type="entry name" value="Ribonuclease Inhibitor"/>
    <property type="match status" value="2"/>
</dbReference>
<dbReference type="OrthoDB" id="676979at2759"/>
<evidence type="ECO:0000256" key="3">
    <source>
        <dbReference type="ARBA" id="ARBA00022729"/>
    </source>
</evidence>
<gene>
    <name evidence="6" type="ORF">OXX778_LOCUS10083</name>
</gene>
<protein>
    <submittedName>
        <fullName evidence="6">Uncharacterized protein</fullName>
    </submittedName>
</protein>
<keyword evidence="4" id="KW-1133">Transmembrane helix</keyword>
<evidence type="ECO:0000256" key="4">
    <source>
        <dbReference type="ARBA" id="ARBA00022989"/>
    </source>
</evidence>
<dbReference type="GO" id="GO:0007165">
    <property type="term" value="P:signal transduction"/>
    <property type="evidence" value="ECO:0007669"/>
    <property type="project" value="TreeGrafter"/>
</dbReference>
<reference evidence="6" key="1">
    <citation type="submission" date="2021-02" db="EMBL/GenBank/DDBJ databases">
        <authorList>
            <person name="Nowell W R."/>
        </authorList>
    </citation>
    <scope>NUCLEOTIDE SEQUENCE</scope>
    <source>
        <strain evidence="6">Ploen Becks lab</strain>
    </source>
</reference>
<accession>A0A813XJR6</accession>
<keyword evidence="7" id="KW-1185">Reference proteome</keyword>
<evidence type="ECO:0000313" key="7">
    <source>
        <dbReference type="Proteomes" id="UP000663879"/>
    </source>
</evidence>
<comment type="subcellular location">
    <subcellularLocation>
        <location evidence="1">Membrane</location>
        <topology evidence="1">Single-pass membrane protein</topology>
    </subcellularLocation>
</comment>
<dbReference type="Proteomes" id="UP000663879">
    <property type="component" value="Unassembled WGS sequence"/>
</dbReference>
<comment type="caution">
    <text evidence="6">The sequence shown here is derived from an EMBL/GenBank/DDBJ whole genome shotgun (WGS) entry which is preliminary data.</text>
</comment>
<dbReference type="PANTHER" id="PTHR24365:SF541">
    <property type="entry name" value="PROTEIN TOLL-RELATED"/>
    <property type="match status" value="1"/>
</dbReference>
<evidence type="ECO:0000256" key="5">
    <source>
        <dbReference type="ARBA" id="ARBA00023136"/>
    </source>
</evidence>
<dbReference type="SUPFAM" id="SSF52058">
    <property type="entry name" value="L domain-like"/>
    <property type="match status" value="1"/>
</dbReference>
<name>A0A813XJR6_9BILA</name>
<keyword evidence="5" id="KW-0472">Membrane</keyword>
<keyword evidence="2" id="KW-0812">Transmembrane</keyword>
<proteinExistence type="predicted"/>
<dbReference type="EMBL" id="CAJNOC010001554">
    <property type="protein sequence ID" value="CAF0874184.1"/>
    <property type="molecule type" value="Genomic_DNA"/>
</dbReference>